<dbReference type="Pfam" id="PF13391">
    <property type="entry name" value="HNH_2"/>
    <property type="match status" value="1"/>
</dbReference>
<gene>
    <name evidence="3" type="ORF">BKA00_005416</name>
</gene>
<keyword evidence="3" id="KW-0255">Endonuclease</keyword>
<dbReference type="RefSeq" id="WP_185029484.1">
    <property type="nucleotide sequence ID" value="NZ_JACHMQ010000001.1"/>
</dbReference>
<dbReference type="AlphaFoldDB" id="A0A7X0G320"/>
<reference evidence="3 4" key="1">
    <citation type="submission" date="2020-08" db="EMBL/GenBank/DDBJ databases">
        <title>Sequencing the genomes of 1000 actinobacteria strains.</title>
        <authorList>
            <person name="Klenk H.-P."/>
        </authorList>
    </citation>
    <scope>NUCLEOTIDE SEQUENCE [LARGE SCALE GENOMIC DNA]</scope>
    <source>
        <strain evidence="3 4">DSM 43675</strain>
    </source>
</reference>
<dbReference type="GO" id="GO:0004519">
    <property type="term" value="F:endonuclease activity"/>
    <property type="evidence" value="ECO:0007669"/>
    <property type="project" value="UniProtKB-KW"/>
</dbReference>
<comment type="caution">
    <text evidence="3">The sequence shown here is derived from an EMBL/GenBank/DDBJ whole genome shotgun (WGS) entry which is preliminary data.</text>
</comment>
<accession>A0A7X0G320</accession>
<dbReference type="Pfam" id="PF26340">
    <property type="entry name" value="DNA-SBD_ScoMcrA"/>
    <property type="match status" value="1"/>
</dbReference>
<keyword evidence="3" id="KW-0540">Nuclease</keyword>
<dbReference type="CDD" id="cd00085">
    <property type="entry name" value="HNHc"/>
    <property type="match status" value="1"/>
</dbReference>
<protein>
    <submittedName>
        <fullName evidence="3">Putative restriction endonuclease</fullName>
    </submittedName>
</protein>
<organism evidence="3 4">
    <name type="scientific">Actinomadura coerulea</name>
    <dbReference type="NCBI Taxonomy" id="46159"/>
    <lineage>
        <taxon>Bacteria</taxon>
        <taxon>Bacillati</taxon>
        <taxon>Actinomycetota</taxon>
        <taxon>Actinomycetes</taxon>
        <taxon>Streptosporangiales</taxon>
        <taxon>Thermomonosporaceae</taxon>
        <taxon>Actinomadura</taxon>
    </lineage>
</organism>
<name>A0A7X0G320_9ACTN</name>
<dbReference type="NCBIfam" id="NF045808">
    <property type="entry name" value="PT-DNA_restrict"/>
    <property type="match status" value="1"/>
</dbReference>
<feature type="domain" description="ScoMcrA-like DNA sulfur-binding" evidence="2">
    <location>
        <begin position="3"/>
        <end position="148"/>
    </location>
</feature>
<feature type="domain" description="HNH nuclease" evidence="1">
    <location>
        <begin position="179"/>
        <end position="232"/>
    </location>
</feature>
<dbReference type="PIRSF" id="PIRSF030850">
    <property type="entry name" value="UCP030850"/>
    <property type="match status" value="1"/>
</dbReference>
<sequence length="293" mass="32563">MDWVERVTEVRRWSRGGERAPHKPLLLLYALGHYQRFGDAPMFYSEVEKHLAGLLREFGPPRRTSPSYPFHYLTSDGLWEVQTADGDGSPGPGVGDLRARAARGRLTGELAAALRDDPRLLPQLCRAILDVNFEPSLHDDICAAAGIDLESVEAAGAVIPRRRDRAFREQIMVAYEYRCAFCGYDGWLNGTAVGLDAAHVRWWAFDGPDDITNGICLCALHHKLFDKGALGIAEDRRVTVSVHYVGRGPAARHQVHALAGRPISTPQRAFPDVDDQHIAWHAREVFRSPARAA</sequence>
<evidence type="ECO:0000259" key="1">
    <source>
        <dbReference type="Pfam" id="PF13391"/>
    </source>
</evidence>
<evidence type="ECO:0000313" key="4">
    <source>
        <dbReference type="Proteomes" id="UP000546324"/>
    </source>
</evidence>
<dbReference type="InterPro" id="IPR011396">
    <property type="entry name" value="PT_DNA_restrict"/>
</dbReference>
<dbReference type="InterPro" id="IPR003615">
    <property type="entry name" value="HNH_nuc"/>
</dbReference>
<keyword evidence="4" id="KW-1185">Reference proteome</keyword>
<dbReference type="EMBL" id="JACHMQ010000001">
    <property type="protein sequence ID" value="MBB6398502.1"/>
    <property type="molecule type" value="Genomic_DNA"/>
</dbReference>
<proteinExistence type="predicted"/>
<dbReference type="InterPro" id="IPR058813">
    <property type="entry name" value="DNA-SBD_ScoMcrA"/>
</dbReference>
<evidence type="ECO:0000259" key="2">
    <source>
        <dbReference type="Pfam" id="PF26340"/>
    </source>
</evidence>
<keyword evidence="3" id="KW-0378">Hydrolase</keyword>
<evidence type="ECO:0000313" key="3">
    <source>
        <dbReference type="EMBL" id="MBB6398502.1"/>
    </source>
</evidence>
<dbReference type="Proteomes" id="UP000546324">
    <property type="component" value="Unassembled WGS sequence"/>
</dbReference>